<evidence type="ECO:0008006" key="3">
    <source>
        <dbReference type="Google" id="ProtNLM"/>
    </source>
</evidence>
<dbReference type="AlphaFoldDB" id="A0A5C1AKV4"/>
<protein>
    <recommendedName>
        <fullName evidence="3">Circularly permuted type 2 ATP-grasp protein</fullName>
    </recommendedName>
</protein>
<dbReference type="KEGG" id="lrs:PX52LOC_07093"/>
<organism evidence="1 2">
    <name type="scientific">Limnoglobus roseus</name>
    <dbReference type="NCBI Taxonomy" id="2598579"/>
    <lineage>
        <taxon>Bacteria</taxon>
        <taxon>Pseudomonadati</taxon>
        <taxon>Planctomycetota</taxon>
        <taxon>Planctomycetia</taxon>
        <taxon>Gemmatales</taxon>
        <taxon>Gemmataceae</taxon>
        <taxon>Limnoglobus</taxon>
    </lineage>
</organism>
<proteinExistence type="predicted"/>
<dbReference type="EMBL" id="CP042425">
    <property type="protein sequence ID" value="QEL20009.1"/>
    <property type="molecule type" value="Genomic_DNA"/>
</dbReference>
<accession>A0A5C1AKV4</accession>
<dbReference type="Proteomes" id="UP000324974">
    <property type="component" value="Chromosome"/>
</dbReference>
<sequence>MMATTVLRTTKPPMTPADDPVKRYHALLGHSTIAADSWGVLSEELKKHGLYFGTRPLCNVLRPRFLTAEQRRLIDSRSNILATALRRMQEIAIAEPAIRSRFRLLDWEEELLDIQTRFSHPCPITRFDGFIADDGRLRFTEINAQSPAGAGFTDAMTNAFRKMPVMDIFSKTYPMVSLPTRSGVLASLLSSYRDWAGNSHEPPRLAIVDWEEVPTRSDFVLLQEHFREEGHPTRILSPHDLEFDGRQLTAHGEPITLVYRRVLMVELISQCGMNHPLIQASRAGAVCVVNPISCRLPGKKASFAFLSDEENGDWFTPVQRSAIRDNIPWTRFVEERKTQYGGQVVDLIPFIIKNKDRLVLKPNDSYGGRAVVLGWMVDPAAWDAAVTAALAEPYIVQERIQLPTEIFPSWENDMLLFAPRWLDTCPFMGADDNAFGCLTRLSTLPLVNVTAGGGAMVPTMIFPPASTP</sequence>
<dbReference type="SUPFAM" id="SSF56059">
    <property type="entry name" value="Glutathione synthetase ATP-binding domain-like"/>
    <property type="match status" value="1"/>
</dbReference>
<evidence type="ECO:0000313" key="2">
    <source>
        <dbReference type="Proteomes" id="UP000324974"/>
    </source>
</evidence>
<gene>
    <name evidence="1" type="ORF">PX52LOC_07093</name>
</gene>
<keyword evidence="2" id="KW-1185">Reference proteome</keyword>
<name>A0A5C1AKV4_9BACT</name>
<reference evidence="2" key="1">
    <citation type="submission" date="2019-08" db="EMBL/GenBank/DDBJ databases">
        <title>Limnoglobus roseus gen. nov., sp. nov., a novel freshwater planctomycete with a giant genome from the family Gemmataceae.</title>
        <authorList>
            <person name="Kulichevskaya I.S."/>
            <person name="Naumoff D.G."/>
            <person name="Miroshnikov K."/>
            <person name="Ivanova A."/>
            <person name="Philippov D.A."/>
            <person name="Hakobyan A."/>
            <person name="Rijpstra I.C."/>
            <person name="Sinninghe Damste J.S."/>
            <person name="Liesack W."/>
            <person name="Dedysh S.N."/>
        </authorList>
    </citation>
    <scope>NUCLEOTIDE SEQUENCE [LARGE SCALE GENOMIC DNA]</scope>
    <source>
        <strain evidence="2">PX52</strain>
    </source>
</reference>
<evidence type="ECO:0000313" key="1">
    <source>
        <dbReference type="EMBL" id="QEL20009.1"/>
    </source>
</evidence>